<evidence type="ECO:0000259" key="6">
    <source>
        <dbReference type="Pfam" id="PF18821"/>
    </source>
</evidence>
<feature type="coiled-coil region" evidence="3">
    <location>
        <begin position="282"/>
        <end position="316"/>
    </location>
</feature>
<evidence type="ECO:0000313" key="7">
    <source>
        <dbReference type="EMBL" id="MBU2788064.1"/>
    </source>
</evidence>
<evidence type="ECO:0000256" key="2">
    <source>
        <dbReference type="ARBA" id="ARBA00022971"/>
    </source>
</evidence>
<evidence type="ECO:0000259" key="5">
    <source>
        <dbReference type="Pfam" id="PF03389"/>
    </source>
</evidence>
<dbReference type="Gene3D" id="3.30.930.30">
    <property type="match status" value="1"/>
</dbReference>
<evidence type="ECO:0000313" key="8">
    <source>
        <dbReference type="Proteomes" id="UP001197378"/>
    </source>
</evidence>
<keyword evidence="8" id="KW-1185">Reference proteome</keyword>
<comment type="caution">
    <text evidence="7">The sequence shown here is derived from an EMBL/GenBank/DDBJ whole genome shotgun (WGS) entry which is preliminary data.</text>
</comment>
<dbReference type="Proteomes" id="UP001197378">
    <property type="component" value="Unassembled WGS sequence"/>
</dbReference>
<dbReference type="InterPro" id="IPR005053">
    <property type="entry name" value="MobA_MobL"/>
</dbReference>
<feature type="compositionally biased region" description="Basic and acidic residues" evidence="4">
    <location>
        <begin position="898"/>
        <end position="912"/>
    </location>
</feature>
<keyword evidence="2" id="KW-0184">Conjugation</keyword>
<sequence>MAIYHLHVSSGSKTSGKGAGGKARYLLRDGPYAIERERVHDGATVRTVEIDKSAECIHAESGNMPSWAADNPLAFWDASDSYERANGSTYRELEAALPAELSLEQQIALAQDFAREVSMVGGGVTPYTLVLHQQDSAHPERRHVHLLLSDRIQDGQGRPPETFFKRYNAKAPERGGARKTPERQDTKVGEKWTDRLRPLWENLANDALKRAGKDARIDHRRLSAQRQELEQRAAQVRYPEQAEQLRQRAELLDRPAQPKKGRVLTHAGPEKAPDRAAKVHQYEQAKAERQAAIEARREAEREALEASRKLEVLERAQERHRGRDILDRVKTRERWNQRKRGRQNRQWDAEAAAEGRPGIRHPDRPQWQQYRERMLTEAYDREVAQALGRWVQVERTPEGLRLHNRHLDVTDFGDRIVAGMGGQEREIEAMLKLARAKGWRRLELTGPEEFRQRAGAAALAAGFDLADADLKAGILEQQRIEQAQRQAEAEKRAEREKAIAEIMATIDIQKADSFDRRIAALQDAAIPVSDESLRLARQDALRKWEGKQDKDWLRAAKGAGGWNALRKQYQAEYDRASTGLLSWTPARRHEAARLDGQLKQLDSLLAERKRSADAAELALDEKHETAAQFWARVSPHLDAARERFQERHQVWKENEEVRERGERRRKLLDFAKALRADSDARMDIGPAYRAAGYQLQEQKDGKKAWVYPHDDLRDERLEIKQARKEWDTRKRERLERERQAAEALAERERREAEAASAAFLEPRAGQGADRQPDWISGAPRKAPSRWQQWREQTLSERYGDDLAGRAAKEDWYIRMRPDLGGLNIQVRTHTGKMEVVDSGRAIRAEQGEADIPLMLDIARAYGWTTLDITGAEEFRQAAAAAALQRRFSLTDKALEKAARQRIEQERKKRQAELAKQQRRRQPPQRGPDIGDEW</sequence>
<feature type="region of interest" description="Disordered" evidence="4">
    <location>
        <begin position="898"/>
        <end position="933"/>
    </location>
</feature>
<protein>
    <submittedName>
        <fullName evidence="7">MobA/MobL family protein</fullName>
    </submittedName>
</protein>
<evidence type="ECO:0000256" key="3">
    <source>
        <dbReference type="SAM" id="Coils"/>
    </source>
</evidence>
<feature type="region of interest" description="Disordered" evidence="4">
    <location>
        <begin position="754"/>
        <end position="787"/>
    </location>
</feature>
<dbReference type="InterPro" id="IPR040677">
    <property type="entry name" value="LPD7"/>
</dbReference>
<gene>
    <name evidence="7" type="ORF">HFQ13_07585</name>
</gene>
<organism evidence="7 8">
    <name type="scientific">Igneacidithiobacillus copahuensis</name>
    <dbReference type="NCBI Taxonomy" id="2724909"/>
    <lineage>
        <taxon>Bacteria</taxon>
        <taxon>Pseudomonadati</taxon>
        <taxon>Pseudomonadota</taxon>
        <taxon>Acidithiobacillia</taxon>
        <taxon>Acidithiobacillales</taxon>
        <taxon>Acidithiobacillaceae</taxon>
        <taxon>Igneacidithiobacillus</taxon>
    </lineage>
</organism>
<dbReference type="Pfam" id="PF18821">
    <property type="entry name" value="LPD7"/>
    <property type="match status" value="2"/>
</dbReference>
<dbReference type="Pfam" id="PF03389">
    <property type="entry name" value="MobA_MobL"/>
    <property type="match status" value="1"/>
</dbReference>
<feature type="domain" description="Large polyvalent protein-associated" evidence="6">
    <location>
        <begin position="403"/>
        <end position="472"/>
    </location>
</feature>
<evidence type="ECO:0000256" key="4">
    <source>
        <dbReference type="SAM" id="MobiDB-lite"/>
    </source>
</evidence>
<reference evidence="7" key="1">
    <citation type="journal article" date="2021" name="ISME J.">
        <title>Genomic evolution of the class Acidithiobacillia: deep-branching Proteobacteria living in extreme acidic conditions.</title>
        <authorList>
            <person name="Moya-Beltran A."/>
            <person name="Beard S."/>
            <person name="Rojas-Villalobos C."/>
            <person name="Issotta F."/>
            <person name="Gallardo Y."/>
            <person name="Ulloa R."/>
            <person name="Giaveno A."/>
            <person name="Degli Esposti M."/>
            <person name="Johnson D.B."/>
            <person name="Quatrini R."/>
        </authorList>
    </citation>
    <scope>NUCLEOTIDE SEQUENCE</scope>
    <source>
        <strain evidence="7">VAN18-1</strain>
    </source>
</reference>
<feature type="region of interest" description="Disordered" evidence="4">
    <location>
        <begin position="1"/>
        <end position="20"/>
    </location>
</feature>
<proteinExistence type="inferred from homology"/>
<accession>A0AAE2YQ27</accession>
<keyword evidence="3" id="KW-0175">Coiled coil</keyword>
<name>A0AAE2YQ27_9PROT</name>
<feature type="domain" description="MobA/MobL protein" evidence="5">
    <location>
        <begin position="38"/>
        <end position="229"/>
    </location>
</feature>
<dbReference type="EMBL" id="JAAXYO010000099">
    <property type="protein sequence ID" value="MBU2788064.1"/>
    <property type="molecule type" value="Genomic_DNA"/>
</dbReference>
<feature type="domain" description="Large polyvalent protein-associated" evidence="6">
    <location>
        <begin position="828"/>
        <end position="901"/>
    </location>
</feature>
<feature type="region of interest" description="Disordered" evidence="4">
    <location>
        <begin position="336"/>
        <end position="364"/>
    </location>
</feature>
<feature type="compositionally biased region" description="Low complexity" evidence="4">
    <location>
        <begin position="754"/>
        <end position="764"/>
    </location>
</feature>
<evidence type="ECO:0000256" key="1">
    <source>
        <dbReference type="ARBA" id="ARBA00010873"/>
    </source>
</evidence>
<dbReference type="RefSeq" id="WP_215885521.1">
    <property type="nucleotide sequence ID" value="NZ_JAAXYO010000099.1"/>
</dbReference>
<comment type="similarity">
    <text evidence="1">Belongs to the MobA/MobL family.</text>
</comment>
<dbReference type="AlphaFoldDB" id="A0AAE2YQ27"/>